<comment type="caution">
    <text evidence="1">The sequence shown here is derived from an EMBL/GenBank/DDBJ whole genome shotgun (WGS) entry which is preliminary data.</text>
</comment>
<sequence>MGWLLNAVAEVDMTIMPLIQTYSRYAVGEYSPVIIYVPFGILSASDVSTSNVFGYILTFDWKVWAVLLCAIPILALLISLSEFVLHRRSWRNIPHEVHQRGWELFGNLLYESSPRPTSQTSGRIVLTSWLLAVLVIANSFAGHLKSSMAVKNEPAQVDSVQDVVNRPSLKPIIWKGTYYEALISTSGRIVLTSWLLAVLVIANSFAGHLKSSMAVKNEPAQVDSVQDVVNRPSLKPIIWKGTYYEALISGSPSPLLKRLWRMVQRNNGSLPGRVIYSDANMREVIERRAVFMVDHNSQRYHLAAFCRRGSASSFHFGREIIEENKLSFLMSRSMPRDLHRRIYTRVTWLYESGLVSKWLADELGDWQRCVRRTGEHMAKDLSIDDTLATFVLWGMVMGAAAVALIVETLRRPREGRSSPEILF</sequence>
<accession>A0ACB7SNM8</accession>
<dbReference type="EMBL" id="CM023483">
    <property type="protein sequence ID" value="KAH6934732.1"/>
    <property type="molecule type" value="Genomic_DNA"/>
</dbReference>
<gene>
    <name evidence="1" type="ORF">HPB50_000366</name>
</gene>
<proteinExistence type="predicted"/>
<name>A0ACB7SNM8_HYAAI</name>
<evidence type="ECO:0000313" key="1">
    <source>
        <dbReference type="EMBL" id="KAH6934732.1"/>
    </source>
</evidence>
<protein>
    <submittedName>
        <fullName evidence="1">Uncharacterized protein</fullName>
    </submittedName>
</protein>
<dbReference type="Proteomes" id="UP000821845">
    <property type="component" value="Chromosome 3"/>
</dbReference>
<keyword evidence="2" id="KW-1185">Reference proteome</keyword>
<evidence type="ECO:0000313" key="2">
    <source>
        <dbReference type="Proteomes" id="UP000821845"/>
    </source>
</evidence>
<reference evidence="1" key="1">
    <citation type="submission" date="2020-05" db="EMBL/GenBank/DDBJ databases">
        <title>Large-scale comparative analyses of tick genomes elucidate their genetic diversity and vector capacities.</title>
        <authorList>
            <person name="Jia N."/>
            <person name="Wang J."/>
            <person name="Shi W."/>
            <person name="Du L."/>
            <person name="Sun Y."/>
            <person name="Zhan W."/>
            <person name="Jiang J."/>
            <person name="Wang Q."/>
            <person name="Zhang B."/>
            <person name="Ji P."/>
            <person name="Sakyi L.B."/>
            <person name="Cui X."/>
            <person name="Yuan T."/>
            <person name="Jiang B."/>
            <person name="Yang W."/>
            <person name="Lam T.T.-Y."/>
            <person name="Chang Q."/>
            <person name="Ding S."/>
            <person name="Wang X."/>
            <person name="Zhu J."/>
            <person name="Ruan X."/>
            <person name="Zhao L."/>
            <person name="Wei J."/>
            <person name="Que T."/>
            <person name="Du C."/>
            <person name="Cheng J."/>
            <person name="Dai P."/>
            <person name="Han X."/>
            <person name="Huang E."/>
            <person name="Gao Y."/>
            <person name="Liu J."/>
            <person name="Shao H."/>
            <person name="Ye R."/>
            <person name="Li L."/>
            <person name="Wei W."/>
            <person name="Wang X."/>
            <person name="Wang C."/>
            <person name="Yang T."/>
            <person name="Huo Q."/>
            <person name="Li W."/>
            <person name="Guo W."/>
            <person name="Chen H."/>
            <person name="Zhou L."/>
            <person name="Ni X."/>
            <person name="Tian J."/>
            <person name="Zhou Y."/>
            <person name="Sheng Y."/>
            <person name="Liu T."/>
            <person name="Pan Y."/>
            <person name="Xia L."/>
            <person name="Li J."/>
            <person name="Zhao F."/>
            <person name="Cao W."/>
        </authorList>
    </citation>
    <scope>NUCLEOTIDE SEQUENCE</scope>
    <source>
        <strain evidence="1">Hyas-2018</strain>
    </source>
</reference>
<organism evidence="1 2">
    <name type="scientific">Hyalomma asiaticum</name>
    <name type="common">Tick</name>
    <dbReference type="NCBI Taxonomy" id="266040"/>
    <lineage>
        <taxon>Eukaryota</taxon>
        <taxon>Metazoa</taxon>
        <taxon>Ecdysozoa</taxon>
        <taxon>Arthropoda</taxon>
        <taxon>Chelicerata</taxon>
        <taxon>Arachnida</taxon>
        <taxon>Acari</taxon>
        <taxon>Parasitiformes</taxon>
        <taxon>Ixodida</taxon>
        <taxon>Ixodoidea</taxon>
        <taxon>Ixodidae</taxon>
        <taxon>Hyalomminae</taxon>
        <taxon>Hyalomma</taxon>
    </lineage>
</organism>